<gene>
    <name evidence="1" type="ORF">FMAN_00127</name>
</gene>
<reference evidence="2" key="1">
    <citation type="journal article" date="2016" name="Genome Biol. Evol.">
        <title>Comparative 'omics' of the Fusarium fujikuroi species complex highlights differences in genetic potential and metabolite synthesis.</title>
        <authorList>
            <person name="Niehaus E.-M."/>
            <person name="Muensterkoetter M."/>
            <person name="Proctor R.H."/>
            <person name="Brown D.W."/>
            <person name="Sharon A."/>
            <person name="Idan Y."/>
            <person name="Oren-Young L."/>
            <person name="Sieber C.M."/>
            <person name="Novak O."/>
            <person name="Pencik A."/>
            <person name="Tarkowska D."/>
            <person name="Hromadova K."/>
            <person name="Freeman S."/>
            <person name="Maymon M."/>
            <person name="Elazar M."/>
            <person name="Youssef S.A."/>
            <person name="El-Shabrawy E.S.M."/>
            <person name="Shalaby A.B.A."/>
            <person name="Houterman P."/>
            <person name="Brock N.L."/>
            <person name="Burkhardt I."/>
            <person name="Tsavkelova E.A."/>
            <person name="Dickschat J.S."/>
            <person name="Galuszka P."/>
            <person name="Gueldener U."/>
            <person name="Tudzynski B."/>
        </authorList>
    </citation>
    <scope>NUCLEOTIDE SEQUENCE [LARGE SCALE GENOMIC DNA]</scope>
    <source>
        <strain evidence="2">MRC7560</strain>
    </source>
</reference>
<accession>A0A1L7TVP2</accession>
<evidence type="ECO:0000313" key="2">
    <source>
        <dbReference type="Proteomes" id="UP000184255"/>
    </source>
</evidence>
<dbReference type="Proteomes" id="UP000184255">
    <property type="component" value="Unassembled WGS sequence"/>
</dbReference>
<dbReference type="RefSeq" id="XP_041687670.1">
    <property type="nucleotide sequence ID" value="XM_041821940.1"/>
</dbReference>
<dbReference type="GeneID" id="65079400"/>
<organism evidence="1 2">
    <name type="scientific">Fusarium mangiferae</name>
    <name type="common">Mango malformation disease fungus</name>
    <dbReference type="NCBI Taxonomy" id="192010"/>
    <lineage>
        <taxon>Eukaryota</taxon>
        <taxon>Fungi</taxon>
        <taxon>Dikarya</taxon>
        <taxon>Ascomycota</taxon>
        <taxon>Pezizomycotina</taxon>
        <taxon>Sordariomycetes</taxon>
        <taxon>Hypocreomycetidae</taxon>
        <taxon>Hypocreales</taxon>
        <taxon>Nectriaceae</taxon>
        <taxon>Fusarium</taxon>
        <taxon>Fusarium fujikuroi species complex</taxon>
    </lineage>
</organism>
<dbReference type="AlphaFoldDB" id="A0A1L7TVP2"/>
<dbReference type="VEuPathDB" id="FungiDB:FMAN_00127"/>
<dbReference type="EMBL" id="FCQH01000013">
    <property type="protein sequence ID" value="CVL02624.1"/>
    <property type="molecule type" value="Genomic_DNA"/>
</dbReference>
<sequence length="273" mass="31082">MNQERREKIEAALRRYRETVLQHNLFLLRTLVKKVEAEPTPPNCSEPVAQSLRMQVIQELIEVPEFIETPRDILNESVISSLILPASLEGVDDDPADPSLRREYFAGIKASIADRGVEVAEFPPSDLEYLCTLVSGITGPGLPFHREACQFDFITPLRPGKMKAMIQAVGVPVRSDAAQGERNQLTGLWEDWEIATVFKVGGGPRGWGGSFALYCRSEYKKEWKWRYGVHDEEWYSDVYEDVEEFLGFYAHFNEQTEEDLEDDITSLEALACF</sequence>
<comment type="caution">
    <text evidence="1">The sequence shown here is derived from an EMBL/GenBank/DDBJ whole genome shotgun (WGS) entry which is preliminary data.</text>
</comment>
<evidence type="ECO:0008006" key="3">
    <source>
        <dbReference type="Google" id="ProtNLM"/>
    </source>
</evidence>
<proteinExistence type="predicted"/>
<name>A0A1L7TVP2_FUSMA</name>
<evidence type="ECO:0000313" key="1">
    <source>
        <dbReference type="EMBL" id="CVL02624.1"/>
    </source>
</evidence>
<keyword evidence="2" id="KW-1185">Reference proteome</keyword>
<protein>
    <recommendedName>
        <fullName evidence="3">Knr4/Smi1-like domain-containing protein</fullName>
    </recommendedName>
</protein>